<dbReference type="GO" id="GO:0000287">
    <property type="term" value="F:magnesium ion binding"/>
    <property type="evidence" value="ECO:0007669"/>
    <property type="project" value="UniProtKB-UniRule"/>
</dbReference>
<feature type="binding site" evidence="10">
    <location>
        <position position="175"/>
    </location>
    <ligand>
        <name>Mg(2+)</name>
        <dbReference type="ChEBI" id="CHEBI:18420"/>
    </ligand>
</feature>
<keyword evidence="5 10" id="KW-0479">Metal-binding</keyword>
<dbReference type="SUPFAM" id="SSF52518">
    <property type="entry name" value="Thiamin diphosphate-binding fold (THDP-binding)"/>
    <property type="match status" value="2"/>
</dbReference>
<comment type="pathway">
    <text evidence="1 10">Metabolic intermediate biosynthesis; 1-deoxy-D-xylulose 5-phosphate biosynthesis; 1-deoxy-D-xylulose 5-phosphate from D-glyceraldehyde 3-phosphate and pyruvate: step 1/1.</text>
</comment>
<evidence type="ECO:0000256" key="1">
    <source>
        <dbReference type="ARBA" id="ARBA00004980"/>
    </source>
</evidence>
<dbReference type="SMART" id="SM00861">
    <property type="entry name" value="Transket_pyr"/>
    <property type="match status" value="1"/>
</dbReference>
<dbReference type="InterPro" id="IPR029061">
    <property type="entry name" value="THDP-binding"/>
</dbReference>
<evidence type="ECO:0000256" key="2">
    <source>
        <dbReference type="ARBA" id="ARBA00011081"/>
    </source>
</evidence>
<dbReference type="Gene3D" id="3.40.50.920">
    <property type="match status" value="1"/>
</dbReference>
<dbReference type="PROSITE" id="PS00802">
    <property type="entry name" value="TRANSKETOLASE_2"/>
    <property type="match status" value="1"/>
</dbReference>
<dbReference type="Gene3D" id="3.40.50.970">
    <property type="match status" value="2"/>
</dbReference>
<evidence type="ECO:0000313" key="12">
    <source>
        <dbReference type="Proteomes" id="UP000188324"/>
    </source>
</evidence>
<evidence type="ECO:0000313" key="11">
    <source>
        <dbReference type="EMBL" id="AQP44356.1"/>
    </source>
</evidence>
<dbReference type="UniPathway" id="UPA00064">
    <property type="reaction ID" value="UER00091"/>
</dbReference>
<dbReference type="PANTHER" id="PTHR43322">
    <property type="entry name" value="1-D-DEOXYXYLULOSE 5-PHOSPHATE SYNTHASE-RELATED"/>
    <property type="match status" value="1"/>
</dbReference>
<gene>
    <name evidence="10" type="primary">dxs</name>
    <name evidence="11" type="ORF">RPIT_05620</name>
</gene>
<dbReference type="EMBL" id="CP019605">
    <property type="protein sequence ID" value="AQP44356.1"/>
    <property type="molecule type" value="Genomic_DNA"/>
</dbReference>
<name>A0A1Q2CE23_9ACTN</name>
<evidence type="ECO:0000256" key="8">
    <source>
        <dbReference type="ARBA" id="ARBA00023052"/>
    </source>
</evidence>
<feature type="binding site" evidence="10">
    <location>
        <begin position="146"/>
        <end position="147"/>
    </location>
    <ligand>
        <name>thiamine diphosphate</name>
        <dbReference type="ChEBI" id="CHEBI:58937"/>
    </ligand>
</feature>
<dbReference type="InterPro" id="IPR009014">
    <property type="entry name" value="Transketo_C/PFOR_II"/>
</dbReference>
<organism evidence="11 12">
    <name type="scientific">Tessaracoccus flavus</name>
    <dbReference type="NCBI Taxonomy" id="1610493"/>
    <lineage>
        <taxon>Bacteria</taxon>
        <taxon>Bacillati</taxon>
        <taxon>Actinomycetota</taxon>
        <taxon>Actinomycetes</taxon>
        <taxon>Propionibacteriales</taxon>
        <taxon>Propionibacteriaceae</taxon>
        <taxon>Tessaracoccus</taxon>
    </lineage>
</organism>
<evidence type="ECO:0000256" key="6">
    <source>
        <dbReference type="ARBA" id="ARBA00022842"/>
    </source>
</evidence>
<comment type="cofactor">
    <cofactor evidence="10">
        <name>thiamine diphosphate</name>
        <dbReference type="ChEBI" id="CHEBI:58937"/>
    </cofactor>
    <text evidence="10">Binds 1 thiamine pyrophosphate per subunit.</text>
</comment>
<keyword evidence="9 10" id="KW-0414">Isoprene biosynthesis</keyword>
<keyword evidence="7 10" id="KW-0784">Thiamine biosynthesis</keyword>
<accession>A0A1Q2CE23</accession>
<dbReference type="Pfam" id="PF02779">
    <property type="entry name" value="Transket_pyr"/>
    <property type="match status" value="1"/>
</dbReference>
<comment type="similarity">
    <text evidence="2 10">Belongs to the transketolase family. DXPS subfamily.</text>
</comment>
<dbReference type="GO" id="GO:0009228">
    <property type="term" value="P:thiamine biosynthetic process"/>
    <property type="evidence" value="ECO:0007669"/>
    <property type="project" value="UniProtKB-UniRule"/>
</dbReference>
<dbReference type="HAMAP" id="MF_00315">
    <property type="entry name" value="DXP_synth"/>
    <property type="match status" value="1"/>
</dbReference>
<comment type="subunit">
    <text evidence="3 10">Homodimer.</text>
</comment>
<evidence type="ECO:0000256" key="10">
    <source>
        <dbReference type="HAMAP-Rule" id="MF_00315"/>
    </source>
</evidence>
<feature type="binding site" evidence="10">
    <location>
        <position position="175"/>
    </location>
    <ligand>
        <name>thiamine diphosphate</name>
        <dbReference type="ChEBI" id="CHEBI:58937"/>
    </ligand>
</feature>
<evidence type="ECO:0000256" key="9">
    <source>
        <dbReference type="ARBA" id="ARBA00023229"/>
    </source>
</evidence>
<dbReference type="CDD" id="cd02007">
    <property type="entry name" value="TPP_DXS"/>
    <property type="match status" value="1"/>
</dbReference>
<dbReference type="EC" id="2.2.1.7" evidence="10"/>
<dbReference type="GO" id="GO:0008661">
    <property type="term" value="F:1-deoxy-D-xylulose-5-phosphate synthase activity"/>
    <property type="evidence" value="ECO:0007669"/>
    <property type="project" value="UniProtKB-UniRule"/>
</dbReference>
<dbReference type="RefSeq" id="WP_077341429.1">
    <property type="nucleotide sequence ID" value="NZ_CP019605.1"/>
</dbReference>
<dbReference type="InterPro" id="IPR033248">
    <property type="entry name" value="Transketolase_C"/>
</dbReference>
<keyword evidence="4 10" id="KW-0808">Transferase</keyword>
<dbReference type="InterPro" id="IPR049557">
    <property type="entry name" value="Transketolase_CS"/>
</dbReference>
<dbReference type="AlphaFoldDB" id="A0A1Q2CE23"/>
<evidence type="ECO:0000256" key="4">
    <source>
        <dbReference type="ARBA" id="ARBA00022679"/>
    </source>
</evidence>
<feature type="binding site" evidence="10">
    <location>
        <position position="286"/>
    </location>
    <ligand>
        <name>thiamine diphosphate</name>
        <dbReference type="ChEBI" id="CHEBI:58937"/>
    </ligand>
</feature>
<evidence type="ECO:0000256" key="3">
    <source>
        <dbReference type="ARBA" id="ARBA00011738"/>
    </source>
</evidence>
<sequence length="634" mass="68260">MPLLDSITSPRDLRALSRQQLEQLADEIRAFLVTKVSRTGGHLGPNLGVVELTMALHRVFDSPNDPIVFDTGHQSYVHKILTGRAAGFDGLRQRGGLSGYPEPAESEHDWVANSHASTALSWAEGLAKGFRLRGEKRTVVAVVGDGALTGGMAWEALNNIADNPDLRLVIVVNDNGRSYTPTVGGLANHLAGLRTDQRYEKTLSLIKRTLRKVPMFGRPVYDLMHGVKTGIKDVVAPQSMFSDLGIKYMGPLDGHDIATLTNHLEQARHFEGPVIVHCVTRKGRGFLAAEQNDQDRFHAVGQINEFTGEPLSASVQATWTDAFAEAIVQLGQRRQDVVAITAAMLHPTGLGRFAAAFPDRIFDVGIAEQHALVSAAGLAKAGLHPVVALYATFLNRAFDQVLMDAALHRAGVTIVLDRAGITGTDGPSHNGMWDMSLMSLVPGLRLSAPRDQTRLVAALDQAVDVADAVTVVRYSKERLPDEMPALAHIGEGMSRVDVIRHAEEARVLVVAYGQFAGMGLAVAERLDDQGVTAMVVDPLWALPISPNLVELAQGFDLVVTIEDNLVEGGLGQRLRSRLFGTDTTVLNFGIPQEFLAQGSRDEVLEDVGLTAPKIALAVLDSVLATTEPAGAHLN</sequence>
<keyword evidence="12" id="KW-1185">Reference proteome</keyword>
<dbReference type="GO" id="GO:0005829">
    <property type="term" value="C:cytosol"/>
    <property type="evidence" value="ECO:0007669"/>
    <property type="project" value="TreeGrafter"/>
</dbReference>
<proteinExistence type="inferred from homology"/>
<dbReference type="GO" id="GO:0019288">
    <property type="term" value="P:isopentenyl diphosphate biosynthetic process, methylerythritol 4-phosphate pathway"/>
    <property type="evidence" value="ECO:0007669"/>
    <property type="project" value="TreeGrafter"/>
</dbReference>
<comment type="function">
    <text evidence="10">Catalyzes the acyloin condensation reaction between C atoms 2 and 3 of pyruvate and glyceraldehyde 3-phosphate to yield 1-deoxy-D-xylulose-5-phosphate (DXP).</text>
</comment>
<evidence type="ECO:0000256" key="7">
    <source>
        <dbReference type="ARBA" id="ARBA00022977"/>
    </source>
</evidence>
<feature type="binding site" evidence="10">
    <location>
        <position position="73"/>
    </location>
    <ligand>
        <name>thiamine diphosphate</name>
        <dbReference type="ChEBI" id="CHEBI:58937"/>
    </ligand>
</feature>
<dbReference type="PROSITE" id="PS00801">
    <property type="entry name" value="TRANSKETOLASE_1"/>
    <property type="match status" value="1"/>
</dbReference>
<keyword evidence="8 10" id="KW-0786">Thiamine pyrophosphate</keyword>
<dbReference type="InterPro" id="IPR005475">
    <property type="entry name" value="Transketolase-like_Pyr-bd"/>
</dbReference>
<dbReference type="GO" id="GO:0030976">
    <property type="term" value="F:thiamine pyrophosphate binding"/>
    <property type="evidence" value="ECO:0007669"/>
    <property type="project" value="UniProtKB-UniRule"/>
</dbReference>
<dbReference type="Proteomes" id="UP000188324">
    <property type="component" value="Chromosome"/>
</dbReference>
<reference evidence="11 12" key="1">
    <citation type="journal article" date="2016" name="Int. J. Syst. Evol. Microbiol.">
        <title>Tessaracoccus flavus sp. nov., isolated from the drainage system of a lindane-producing factory.</title>
        <authorList>
            <person name="Kumari R."/>
            <person name="Singh P."/>
            <person name="Schumann P."/>
            <person name="Lal R."/>
        </authorList>
    </citation>
    <scope>NUCLEOTIDE SEQUENCE [LARGE SCALE GENOMIC DNA]</scope>
    <source>
        <strain evidence="11 12">RP1T</strain>
    </source>
</reference>
<feature type="binding site" evidence="10">
    <location>
        <begin position="114"/>
        <end position="116"/>
    </location>
    <ligand>
        <name>thiamine diphosphate</name>
        <dbReference type="ChEBI" id="CHEBI:58937"/>
    </ligand>
</feature>
<feature type="binding site" evidence="10">
    <location>
        <position position="145"/>
    </location>
    <ligand>
        <name>Mg(2+)</name>
        <dbReference type="ChEBI" id="CHEBI:18420"/>
    </ligand>
</feature>
<dbReference type="GO" id="GO:0016114">
    <property type="term" value="P:terpenoid biosynthetic process"/>
    <property type="evidence" value="ECO:0007669"/>
    <property type="project" value="UniProtKB-UniRule"/>
</dbReference>
<keyword evidence="6 10" id="KW-0460">Magnesium</keyword>
<dbReference type="KEGG" id="tfl:RPIT_05620"/>
<comment type="catalytic activity">
    <reaction evidence="10">
        <text>D-glyceraldehyde 3-phosphate + pyruvate + H(+) = 1-deoxy-D-xylulose 5-phosphate + CO2</text>
        <dbReference type="Rhea" id="RHEA:12605"/>
        <dbReference type="ChEBI" id="CHEBI:15361"/>
        <dbReference type="ChEBI" id="CHEBI:15378"/>
        <dbReference type="ChEBI" id="CHEBI:16526"/>
        <dbReference type="ChEBI" id="CHEBI:57792"/>
        <dbReference type="ChEBI" id="CHEBI:59776"/>
        <dbReference type="EC" id="2.2.1.7"/>
    </reaction>
</comment>
<dbReference type="NCBIfam" id="NF003933">
    <property type="entry name" value="PRK05444.2-2"/>
    <property type="match status" value="1"/>
</dbReference>
<dbReference type="Pfam" id="PF02780">
    <property type="entry name" value="Transketolase_C"/>
    <property type="match status" value="1"/>
</dbReference>
<dbReference type="Pfam" id="PF13292">
    <property type="entry name" value="DXP_synthase_N"/>
    <property type="match status" value="1"/>
</dbReference>
<protein>
    <recommendedName>
        <fullName evidence="10">1-deoxy-D-xylulose-5-phosphate synthase</fullName>
        <ecNumber evidence="10">2.2.1.7</ecNumber>
    </recommendedName>
    <alternativeName>
        <fullName evidence="10">1-deoxyxylulose-5-phosphate synthase</fullName>
        <shortName evidence="10">DXP synthase</shortName>
        <shortName evidence="10">DXPS</shortName>
    </alternativeName>
</protein>
<dbReference type="InterPro" id="IPR020826">
    <property type="entry name" value="Transketolase_BS"/>
</dbReference>
<dbReference type="CDD" id="cd07033">
    <property type="entry name" value="TPP_PYR_DXS_TK_like"/>
    <property type="match status" value="1"/>
</dbReference>
<dbReference type="STRING" id="1610493.RPIT_05620"/>
<dbReference type="NCBIfam" id="TIGR00204">
    <property type="entry name" value="dxs"/>
    <property type="match status" value="1"/>
</dbReference>
<evidence type="ECO:0000256" key="5">
    <source>
        <dbReference type="ARBA" id="ARBA00022723"/>
    </source>
</evidence>
<dbReference type="SUPFAM" id="SSF52922">
    <property type="entry name" value="TK C-terminal domain-like"/>
    <property type="match status" value="1"/>
</dbReference>
<comment type="cofactor">
    <cofactor evidence="10">
        <name>Mg(2+)</name>
        <dbReference type="ChEBI" id="CHEBI:18420"/>
    </cofactor>
    <text evidence="10">Binds 1 Mg(2+) ion per subunit.</text>
</comment>
<dbReference type="PANTHER" id="PTHR43322:SF5">
    <property type="entry name" value="1-DEOXY-D-XYLULOSE-5-PHOSPHATE SYNTHASE, CHLOROPLASTIC"/>
    <property type="match status" value="1"/>
</dbReference>
<dbReference type="InterPro" id="IPR005477">
    <property type="entry name" value="Dxylulose-5-P_synthase"/>
</dbReference>
<feature type="binding site" evidence="10">
    <location>
        <position position="368"/>
    </location>
    <ligand>
        <name>thiamine diphosphate</name>
        <dbReference type="ChEBI" id="CHEBI:58937"/>
    </ligand>
</feature>